<proteinExistence type="inferred from homology"/>
<dbReference type="EMBL" id="JBAWKY010000001">
    <property type="protein sequence ID" value="MEI4461969.1"/>
    <property type="molecule type" value="Genomic_DNA"/>
</dbReference>
<dbReference type="Proteomes" id="UP000053797">
    <property type="component" value="Unassembled WGS sequence"/>
</dbReference>
<dbReference type="Proteomes" id="UP001387110">
    <property type="component" value="Unassembled WGS sequence"/>
</dbReference>
<comment type="caution">
    <text evidence="2">The sequence shown here is derived from an EMBL/GenBank/DDBJ whole genome shotgun (WGS) entry which is preliminary data.</text>
</comment>
<dbReference type="RefSeq" id="WP_023469346.1">
    <property type="nucleotide sequence ID" value="NZ_FMYN01000001.1"/>
</dbReference>
<comment type="similarity">
    <text evidence="1">Belongs to the UPF0637 family.</text>
</comment>
<sequence>MTNTFTQYAFDTFHIDGLDSRMHAIRERIQPIFRDIGQEITPDLTVAIEEDMHVHIAQHARRKVNPPQDTWMAFSPDKRGYKKHPHFQVGLFDDHLFIWLAYIYELPNKQQYASQLLKHTDLLTTLPEDFVISYDHMKKDAVPVHETDIHSGLERFHDVKKAEFLVGRHISAQQVSELTREELLDVIRNTYSHLVPLYKTIK</sequence>
<dbReference type="OrthoDB" id="9812818at2"/>
<dbReference type="InterPro" id="IPR009403">
    <property type="entry name" value="UPF0637"/>
</dbReference>
<dbReference type="Pfam" id="PF06335">
    <property type="entry name" value="DUF1054"/>
    <property type="match status" value="1"/>
</dbReference>
<evidence type="ECO:0000313" key="2">
    <source>
        <dbReference type="EMBL" id="KSU50041.1"/>
    </source>
</evidence>
<evidence type="ECO:0000256" key="1">
    <source>
        <dbReference type="HAMAP-Rule" id="MF_01851"/>
    </source>
</evidence>
<evidence type="ECO:0000313" key="4">
    <source>
        <dbReference type="Proteomes" id="UP000053797"/>
    </source>
</evidence>
<evidence type="ECO:0000313" key="5">
    <source>
        <dbReference type="Proteomes" id="UP001387110"/>
    </source>
</evidence>
<dbReference type="SUPFAM" id="SSF142913">
    <property type="entry name" value="YktB/PF0168-like"/>
    <property type="match status" value="1"/>
</dbReference>
<dbReference type="Gene3D" id="3.30.930.20">
    <property type="entry name" value="Protein of unknown function DUF1054"/>
    <property type="match status" value="1"/>
</dbReference>
<evidence type="ECO:0000313" key="3">
    <source>
        <dbReference type="EMBL" id="MEI4461969.1"/>
    </source>
</evidence>
<accession>A0A0V8GIG2</accession>
<dbReference type="HAMAP" id="MF_01851">
    <property type="entry name" value="UPF0637"/>
    <property type="match status" value="1"/>
</dbReference>
<reference evidence="3 5" key="2">
    <citation type="submission" date="2023-12" db="EMBL/GenBank/DDBJ databases">
        <authorList>
            <person name="Easwaran N."/>
            <person name="Lazarus H.P.S."/>
        </authorList>
    </citation>
    <scope>NUCLEOTIDE SEQUENCE [LARGE SCALE GENOMIC DNA]</scope>
    <source>
        <strain evidence="3 5">VIT-2023</strain>
    </source>
</reference>
<keyword evidence="5" id="KW-1185">Reference proteome</keyword>
<dbReference type="InterPro" id="IPR053707">
    <property type="entry name" value="UPF0637_domain_sf"/>
</dbReference>
<dbReference type="EMBL" id="LNQL01000001">
    <property type="protein sequence ID" value="KSU50041.1"/>
    <property type="molecule type" value="Genomic_DNA"/>
</dbReference>
<reference evidence="2 4" key="1">
    <citation type="journal article" date="2015" name="Int. J. Syst. Evol. Microbiol.">
        <title>Exiguobacterium enclense sp. nov., isolated from sediment.</title>
        <authorList>
            <person name="Dastager S.G."/>
            <person name="Mawlankar R."/>
            <person name="Sonalkar V.V."/>
            <person name="Thorat M.N."/>
            <person name="Mual P."/>
            <person name="Verma A."/>
            <person name="Krishnamurthi S."/>
            <person name="Tang S.K."/>
            <person name="Li W.J."/>
        </authorList>
    </citation>
    <scope>NUCLEOTIDE SEQUENCE [LARGE SCALE GENOMIC DNA]</scope>
    <source>
        <strain evidence="2 4">NIO-1109</strain>
    </source>
</reference>
<name>A0A0V8GIG2_9BACL</name>
<gene>
    <name evidence="2" type="ORF">AS033_01325</name>
    <name evidence="3" type="ORF">SZL87_05940</name>
</gene>
<dbReference type="PIRSF" id="PIRSF021332">
    <property type="entry name" value="DUF1054"/>
    <property type="match status" value="1"/>
</dbReference>
<protein>
    <recommendedName>
        <fullName evidence="1">UPF0637 protein AS033_01325</fullName>
    </recommendedName>
</protein>
<organism evidence="2 4">
    <name type="scientific">Exiguobacterium indicum</name>
    <dbReference type="NCBI Taxonomy" id="296995"/>
    <lineage>
        <taxon>Bacteria</taxon>
        <taxon>Bacillati</taxon>
        <taxon>Bacillota</taxon>
        <taxon>Bacilli</taxon>
        <taxon>Bacillales</taxon>
        <taxon>Bacillales Family XII. Incertae Sedis</taxon>
        <taxon>Exiguobacterium</taxon>
    </lineage>
</organism>
<dbReference type="AlphaFoldDB" id="A0A0V8GIG2"/>